<gene>
    <name evidence="1" type="ORF">IAD17_08050</name>
</gene>
<reference evidence="1" key="1">
    <citation type="submission" date="2020-10" db="EMBL/GenBank/DDBJ databases">
        <authorList>
            <person name="Gilroy R."/>
        </authorList>
    </citation>
    <scope>NUCLEOTIDE SEQUENCE</scope>
    <source>
        <strain evidence="1">ChiHjej12B11-29160</strain>
    </source>
</reference>
<accession>A0A9D1HYC2</accession>
<sequence length="149" mass="17247">MNEGYELVRQELIASRDLSILVLGRDGEKGTFIDQLAKDHHRREEAAAITRIAVRLVERGATWALDCRVLKQLNTQIKDPAIYKLKIMRTRYRVMTYLHDDQLQTPVLLFDFLGHRGMSRGGIRKATLQKGIQLARIACRLMNEEEETR</sequence>
<evidence type="ECO:0000313" key="1">
    <source>
        <dbReference type="EMBL" id="HIU24853.1"/>
    </source>
</evidence>
<dbReference type="AlphaFoldDB" id="A0A9D1HYC2"/>
<dbReference type="Proteomes" id="UP000824078">
    <property type="component" value="Unassembled WGS sequence"/>
</dbReference>
<proteinExistence type="predicted"/>
<evidence type="ECO:0000313" key="2">
    <source>
        <dbReference type="Proteomes" id="UP000824078"/>
    </source>
</evidence>
<organism evidence="1 2">
    <name type="scientific">Candidatus Coprovicinus avistercoris</name>
    <dbReference type="NCBI Taxonomy" id="2840754"/>
    <lineage>
        <taxon>Bacteria</taxon>
        <taxon>Bacillati</taxon>
        <taxon>Actinomycetota</taxon>
        <taxon>Coriobacteriia</taxon>
        <taxon>Coriobacteriales</taxon>
        <taxon>Coriobacteriaceae</taxon>
        <taxon>Coriobacteriaceae incertae sedis</taxon>
        <taxon>Candidatus Coprovicinus</taxon>
    </lineage>
</organism>
<comment type="caution">
    <text evidence="1">The sequence shown here is derived from an EMBL/GenBank/DDBJ whole genome shotgun (WGS) entry which is preliminary data.</text>
</comment>
<protein>
    <submittedName>
        <fullName evidence="1">Uncharacterized protein</fullName>
    </submittedName>
</protein>
<reference evidence="1" key="2">
    <citation type="journal article" date="2021" name="PeerJ">
        <title>Extensive microbial diversity within the chicken gut microbiome revealed by metagenomics and culture.</title>
        <authorList>
            <person name="Gilroy R."/>
            <person name="Ravi A."/>
            <person name="Getino M."/>
            <person name="Pursley I."/>
            <person name="Horton D.L."/>
            <person name="Alikhan N.F."/>
            <person name="Baker D."/>
            <person name="Gharbi K."/>
            <person name="Hall N."/>
            <person name="Watson M."/>
            <person name="Adriaenssens E.M."/>
            <person name="Foster-Nyarko E."/>
            <person name="Jarju S."/>
            <person name="Secka A."/>
            <person name="Antonio M."/>
            <person name="Oren A."/>
            <person name="Chaudhuri R.R."/>
            <person name="La Ragione R."/>
            <person name="Hildebrand F."/>
            <person name="Pallen M.J."/>
        </authorList>
    </citation>
    <scope>NUCLEOTIDE SEQUENCE</scope>
    <source>
        <strain evidence="1">ChiHjej12B11-29160</strain>
    </source>
</reference>
<dbReference type="EMBL" id="DVMQ01000022">
    <property type="protein sequence ID" value="HIU24853.1"/>
    <property type="molecule type" value="Genomic_DNA"/>
</dbReference>
<name>A0A9D1HYC2_9ACTN</name>